<gene>
    <name evidence="3" type="ORF">L2737_01330</name>
</gene>
<dbReference type="Gene3D" id="1.10.443.10">
    <property type="entry name" value="Intergrase catalytic core"/>
    <property type="match status" value="1"/>
</dbReference>
<dbReference type="SUPFAM" id="SSF56349">
    <property type="entry name" value="DNA breaking-rejoining enzymes"/>
    <property type="match status" value="1"/>
</dbReference>
<accession>A0ABT0KK63</accession>
<dbReference type="InterPro" id="IPR002104">
    <property type="entry name" value="Integrase_catalytic"/>
</dbReference>
<protein>
    <submittedName>
        <fullName evidence="3">Site-specific integrase</fullName>
    </submittedName>
</protein>
<dbReference type="RefSeq" id="WP_248954507.1">
    <property type="nucleotide sequence ID" value="NZ_JAKIKU010000001.1"/>
</dbReference>
<comment type="caution">
    <text evidence="3">The sequence shown here is derived from an EMBL/GenBank/DDBJ whole genome shotgun (WGS) entry which is preliminary data.</text>
</comment>
<organism evidence="3 4">
    <name type="scientific">Shewanella electrodiphila</name>
    <dbReference type="NCBI Taxonomy" id="934143"/>
    <lineage>
        <taxon>Bacteria</taxon>
        <taxon>Pseudomonadati</taxon>
        <taxon>Pseudomonadota</taxon>
        <taxon>Gammaproteobacteria</taxon>
        <taxon>Alteromonadales</taxon>
        <taxon>Shewanellaceae</taxon>
        <taxon>Shewanella</taxon>
    </lineage>
</organism>
<proteinExistence type="predicted"/>
<evidence type="ECO:0000313" key="4">
    <source>
        <dbReference type="Proteomes" id="UP001202134"/>
    </source>
</evidence>
<reference evidence="3 4" key="1">
    <citation type="submission" date="2022-01" db="EMBL/GenBank/DDBJ databases">
        <title>Whole genome-based taxonomy of the Shewanellaceae.</title>
        <authorList>
            <person name="Martin-Rodriguez A.J."/>
        </authorList>
    </citation>
    <scope>NUCLEOTIDE SEQUENCE [LARGE SCALE GENOMIC DNA]</scope>
    <source>
        <strain evidence="3 4">DSM 24955</strain>
    </source>
</reference>
<feature type="domain" description="Tyr recombinase" evidence="2">
    <location>
        <begin position="445"/>
        <end position="612"/>
    </location>
</feature>
<evidence type="ECO:0000256" key="1">
    <source>
        <dbReference type="ARBA" id="ARBA00023172"/>
    </source>
</evidence>
<evidence type="ECO:0000259" key="2">
    <source>
        <dbReference type="Pfam" id="PF00589"/>
    </source>
</evidence>
<dbReference type="EMBL" id="JAKIKU010000001">
    <property type="protein sequence ID" value="MCL1043976.1"/>
    <property type="molecule type" value="Genomic_DNA"/>
</dbReference>
<keyword evidence="1" id="KW-0233">DNA recombination</keyword>
<sequence length="631" mass="71244">MDSRSKVMEAIFEFVKIQGLSKKAITEFIIQYSEIKALEPKINASSYFSDKRINALVKIALASEVTLLEATELFHLVCQYEKQQSQSAPAPHLEQLGTVEPTVSMQIDEIAPESVSVLMANVADAAEGSVHDDLNGADSSVNSTDALSAEADFPSTESPVPLNPELNECNVLGVSGDSLCPLQDVEDDLLSGGPVEQPLISSYSAQLQQKVTQECKQITLDQIYDSELIDSLMAQGKRKIKVAGISEKGLNIELTKLNLTFMVKCKYNGKGHRCVLLRWKRHEPPSQQQLLKAVADYLAIKEKLARPPSSGEFRVHSKVFQKVGDVIAIYLDDIVERYGEGSAEWKVITALINNHLSKPKEIQLPKHKETVILINEDIKSFTIARFNRYLDAFKSTNGVHDKIVSRVKAAFNFALDERLIAYEDAQPFIRATRINIDRHVVIPDDDFKSILGKLNSIEQKDFVFFVKLQNTGHFRTQQLMSMKFEQVDFQHMKVRVKPKKGKLVDIQLDEETLELINTRQKYLTGDYGRANYLFPSTKSNSGHRSNFYCDWNKLCDEFGWVTIDKTGERINKYRFHDFRETLLARISEFNDEVLASQLGHLSTHNIKNYRKALPAQSQIAAEAGSQRKPKL</sequence>
<keyword evidence="4" id="KW-1185">Reference proteome</keyword>
<name>A0ABT0KK63_9GAMM</name>
<dbReference type="Proteomes" id="UP001202134">
    <property type="component" value="Unassembled WGS sequence"/>
</dbReference>
<dbReference type="InterPro" id="IPR011010">
    <property type="entry name" value="DNA_brk_join_enz"/>
</dbReference>
<evidence type="ECO:0000313" key="3">
    <source>
        <dbReference type="EMBL" id="MCL1043976.1"/>
    </source>
</evidence>
<dbReference type="InterPro" id="IPR013762">
    <property type="entry name" value="Integrase-like_cat_sf"/>
</dbReference>
<dbReference type="Pfam" id="PF00589">
    <property type="entry name" value="Phage_integrase"/>
    <property type="match status" value="1"/>
</dbReference>